<dbReference type="Gene3D" id="3.40.50.300">
    <property type="entry name" value="P-loop containing nucleotide triphosphate hydrolases"/>
    <property type="match status" value="1"/>
</dbReference>
<reference evidence="2" key="1">
    <citation type="thesis" date="2021" institute="BYU ScholarsArchive" country="Provo, UT, USA">
        <title>Applications of and Algorithms for Genome Assembly and Genomic Analyses with an Emphasis on Marine Teleosts.</title>
        <authorList>
            <person name="Pickett B.D."/>
        </authorList>
    </citation>
    <scope>NUCLEOTIDE SEQUENCE</scope>
    <source>
        <strain evidence="2">HI-2016</strain>
    </source>
</reference>
<evidence type="ECO:0000259" key="1">
    <source>
        <dbReference type="Pfam" id="PF00625"/>
    </source>
</evidence>
<dbReference type="InterPro" id="IPR027417">
    <property type="entry name" value="P-loop_NTPase"/>
</dbReference>
<dbReference type="EMBL" id="JAFBMS010000015">
    <property type="protein sequence ID" value="KAG9346423.1"/>
    <property type="molecule type" value="Genomic_DNA"/>
</dbReference>
<keyword evidence="3" id="KW-1185">Reference proteome</keyword>
<evidence type="ECO:0000313" key="3">
    <source>
        <dbReference type="Proteomes" id="UP000824540"/>
    </source>
</evidence>
<organism evidence="2 3">
    <name type="scientific">Albula glossodonta</name>
    <name type="common">roundjaw bonefish</name>
    <dbReference type="NCBI Taxonomy" id="121402"/>
    <lineage>
        <taxon>Eukaryota</taxon>
        <taxon>Metazoa</taxon>
        <taxon>Chordata</taxon>
        <taxon>Craniata</taxon>
        <taxon>Vertebrata</taxon>
        <taxon>Euteleostomi</taxon>
        <taxon>Actinopterygii</taxon>
        <taxon>Neopterygii</taxon>
        <taxon>Teleostei</taxon>
        <taxon>Albuliformes</taxon>
        <taxon>Albulidae</taxon>
        <taxon>Albula</taxon>
    </lineage>
</organism>
<dbReference type="Proteomes" id="UP000824540">
    <property type="component" value="Unassembled WGS sequence"/>
</dbReference>
<proteinExistence type="predicted"/>
<dbReference type="Pfam" id="PF00625">
    <property type="entry name" value="Guanylate_kin"/>
    <property type="match status" value="1"/>
</dbReference>
<dbReference type="AlphaFoldDB" id="A0A8T2NZ95"/>
<sequence>MVCITMETKPHGAHVLITTAEINKRLTEEQARKALDRAVKLEQDFIECFSAIVEGDSFEEIYHKIKTVIEEQSGPYIWIPARERL</sequence>
<comment type="caution">
    <text evidence="2">The sequence shown here is derived from an EMBL/GenBank/DDBJ whole genome shotgun (WGS) entry which is preliminary data.</text>
</comment>
<feature type="domain" description="Guanylate kinase/L-type calcium channel beta subunit" evidence="1">
    <location>
        <begin position="18"/>
        <end position="71"/>
    </location>
</feature>
<evidence type="ECO:0000313" key="2">
    <source>
        <dbReference type="EMBL" id="KAG9346423.1"/>
    </source>
</evidence>
<dbReference type="SUPFAM" id="SSF52540">
    <property type="entry name" value="P-loop containing nucleoside triphosphate hydrolases"/>
    <property type="match status" value="1"/>
</dbReference>
<dbReference type="InterPro" id="IPR008145">
    <property type="entry name" value="GK/Ca_channel_bsu"/>
</dbReference>
<protein>
    <recommendedName>
        <fullName evidence="1">Guanylate kinase/L-type calcium channel beta subunit domain-containing protein</fullName>
    </recommendedName>
</protein>
<dbReference type="OrthoDB" id="78824at2759"/>
<accession>A0A8T2NZ95</accession>
<name>A0A8T2NZ95_9TELE</name>
<gene>
    <name evidence="2" type="ORF">JZ751_006734</name>
</gene>